<gene>
    <name evidence="2" type="ORF">GGR32_001294</name>
</gene>
<keyword evidence="1" id="KW-1133">Transmembrane helix</keyword>
<evidence type="ECO:0000313" key="3">
    <source>
        <dbReference type="Proteomes" id="UP000553034"/>
    </source>
</evidence>
<dbReference type="EMBL" id="JACIFO010000004">
    <property type="protein sequence ID" value="MBB4119003.1"/>
    <property type="molecule type" value="Genomic_DNA"/>
</dbReference>
<dbReference type="AlphaFoldDB" id="A0A840ER01"/>
<sequence>MSIYLAETNGMLTPETPIGGIGRVVILVCTIWVIVTASALQKVQYQPNNELT</sequence>
<dbReference type="Proteomes" id="UP000553034">
    <property type="component" value="Unassembled WGS sequence"/>
</dbReference>
<keyword evidence="1" id="KW-0812">Transmembrane</keyword>
<reference evidence="2 3" key="1">
    <citation type="submission" date="2020-08" db="EMBL/GenBank/DDBJ databases">
        <title>Genomic Encyclopedia of Type Strains, Phase IV (KMG-IV): sequencing the most valuable type-strain genomes for metagenomic binning, comparative biology and taxonomic classification.</title>
        <authorList>
            <person name="Goeker M."/>
        </authorList>
    </citation>
    <scope>NUCLEOTIDE SEQUENCE [LARGE SCALE GENOMIC DNA]</scope>
    <source>
        <strain evidence="2 3">DSM 29568</strain>
    </source>
</reference>
<proteinExistence type="predicted"/>
<evidence type="ECO:0000256" key="1">
    <source>
        <dbReference type="SAM" id="Phobius"/>
    </source>
</evidence>
<protein>
    <submittedName>
        <fullName evidence="2">Uncharacterized protein</fullName>
    </submittedName>
</protein>
<dbReference type="RefSeq" id="WP_183477355.1">
    <property type="nucleotide sequence ID" value="NZ_JACIFO010000004.1"/>
</dbReference>
<keyword evidence="3" id="KW-1185">Reference proteome</keyword>
<comment type="caution">
    <text evidence="2">The sequence shown here is derived from an EMBL/GenBank/DDBJ whole genome shotgun (WGS) entry which is preliminary data.</text>
</comment>
<organism evidence="2 3">
    <name type="scientific">Mesonia hippocampi</name>
    <dbReference type="NCBI Taxonomy" id="1628250"/>
    <lineage>
        <taxon>Bacteria</taxon>
        <taxon>Pseudomonadati</taxon>
        <taxon>Bacteroidota</taxon>
        <taxon>Flavobacteriia</taxon>
        <taxon>Flavobacteriales</taxon>
        <taxon>Flavobacteriaceae</taxon>
        <taxon>Mesonia</taxon>
    </lineage>
</organism>
<feature type="transmembrane region" description="Helical" evidence="1">
    <location>
        <begin position="20"/>
        <end position="40"/>
    </location>
</feature>
<keyword evidence="1" id="KW-0472">Membrane</keyword>
<accession>A0A840ER01</accession>
<evidence type="ECO:0000313" key="2">
    <source>
        <dbReference type="EMBL" id="MBB4119003.1"/>
    </source>
</evidence>
<name>A0A840ER01_9FLAO</name>